<dbReference type="EMBL" id="BDEV01000147">
    <property type="protein sequence ID" value="GCD64066.1"/>
    <property type="molecule type" value="Genomic_DNA"/>
</dbReference>
<reference evidence="2 3" key="1">
    <citation type="submission" date="2016-06" db="EMBL/GenBank/DDBJ databases">
        <title>Acetobacter pasteurianus NBRC 3278 whole genome sequencing project.</title>
        <authorList>
            <person name="Matsutani M."/>
            <person name="Shiwa Y."/>
            <person name="Okamoto-Kainuma A."/>
            <person name="Ishikawa M."/>
            <person name="Koizumi Y."/>
            <person name="Yoshikawa H."/>
            <person name="Yakushi T."/>
            <person name="Matsushita K."/>
        </authorList>
    </citation>
    <scope>NUCLEOTIDE SEQUENCE [LARGE SCALE GENOMIC DNA]</scope>
    <source>
        <strain evidence="2 3">NBRC 3278</strain>
    </source>
</reference>
<evidence type="ECO:0000259" key="1">
    <source>
        <dbReference type="Pfam" id="PF01420"/>
    </source>
</evidence>
<gene>
    <name evidence="2" type="ORF">NBRC3278_3159</name>
</gene>
<dbReference type="Proteomes" id="UP000287385">
    <property type="component" value="Unassembled WGS sequence"/>
</dbReference>
<protein>
    <recommendedName>
        <fullName evidence="1">Type I restriction modification DNA specificity domain-containing protein</fullName>
    </recommendedName>
</protein>
<accession>A0A401X8D6</accession>
<name>A0A401X8D6_ACEPA</name>
<organism evidence="2 3">
    <name type="scientific">Acetobacter pasteurianus NBRC 3278</name>
    <dbReference type="NCBI Taxonomy" id="1226660"/>
    <lineage>
        <taxon>Bacteria</taxon>
        <taxon>Pseudomonadati</taxon>
        <taxon>Pseudomonadota</taxon>
        <taxon>Alphaproteobacteria</taxon>
        <taxon>Acetobacterales</taxon>
        <taxon>Acetobacteraceae</taxon>
        <taxon>Acetobacter</taxon>
    </lineage>
</organism>
<feature type="domain" description="Type I restriction modification DNA specificity" evidence="1">
    <location>
        <begin position="2"/>
        <end position="82"/>
    </location>
</feature>
<dbReference type="RefSeq" id="WP_124297870.1">
    <property type="nucleotide sequence ID" value="NZ_BDEV01000147.1"/>
</dbReference>
<comment type="caution">
    <text evidence="2">The sequence shown here is derived from an EMBL/GenBank/DDBJ whole genome shotgun (WGS) entry which is preliminary data.</text>
</comment>
<dbReference type="InterPro" id="IPR000055">
    <property type="entry name" value="Restrct_endonuc_typeI_TRD"/>
</dbReference>
<dbReference type="Pfam" id="PF01420">
    <property type="entry name" value="Methylase_S"/>
    <property type="match status" value="1"/>
</dbReference>
<keyword evidence="3" id="KW-1185">Reference proteome</keyword>
<evidence type="ECO:0000313" key="3">
    <source>
        <dbReference type="Proteomes" id="UP000287385"/>
    </source>
</evidence>
<sequence length="90" mass="10792">MAFYQPEPYWATDDINVLYPKGFELTPQIALFICTVIRLEKYRFSYGRKWHLERMRNSPIKLPINPRGKPDWNFITHYMNTLSYSSSLNT</sequence>
<dbReference type="GO" id="GO:0003677">
    <property type="term" value="F:DNA binding"/>
    <property type="evidence" value="ECO:0007669"/>
    <property type="project" value="InterPro"/>
</dbReference>
<evidence type="ECO:0000313" key="2">
    <source>
        <dbReference type="EMBL" id="GCD64066.1"/>
    </source>
</evidence>
<proteinExistence type="predicted"/>
<dbReference type="AlphaFoldDB" id="A0A401X8D6"/>